<reference evidence="7" key="1">
    <citation type="journal article" date="2019" name="Plant J.">
        <title>Chlorella vulgaris genome assembly and annotation reveals the molecular basis for metabolic acclimation to high light conditions.</title>
        <authorList>
            <person name="Cecchin M."/>
            <person name="Marcolungo L."/>
            <person name="Rossato M."/>
            <person name="Girolomoni L."/>
            <person name="Cosentino E."/>
            <person name="Cuine S."/>
            <person name="Li-Beisson Y."/>
            <person name="Delledonne M."/>
            <person name="Ballottari M."/>
        </authorList>
    </citation>
    <scope>NUCLEOTIDE SEQUENCE</scope>
    <source>
        <strain evidence="7">211/11P</strain>
    </source>
</reference>
<name>A0A9D4TRY0_CHLVU</name>
<accession>A0A9D4TRY0</accession>
<evidence type="ECO:0000256" key="2">
    <source>
        <dbReference type="ARBA" id="ARBA00005335"/>
    </source>
</evidence>
<comment type="caution">
    <text evidence="7">The sequence shown here is derived from an EMBL/GenBank/DDBJ whole genome shotgun (WGS) entry which is preliminary data.</text>
</comment>
<evidence type="ECO:0000256" key="3">
    <source>
        <dbReference type="ARBA" id="ARBA00022692"/>
    </source>
</evidence>
<dbReference type="InterPro" id="IPR007919">
    <property type="entry name" value="UPF0220"/>
</dbReference>
<evidence type="ECO:0000256" key="4">
    <source>
        <dbReference type="ARBA" id="ARBA00022989"/>
    </source>
</evidence>
<comment type="similarity">
    <text evidence="2">Belongs to the UPF0220 family.</text>
</comment>
<reference evidence="7" key="2">
    <citation type="submission" date="2020-11" db="EMBL/GenBank/DDBJ databases">
        <authorList>
            <person name="Cecchin M."/>
            <person name="Marcolungo L."/>
            <person name="Rossato M."/>
            <person name="Girolomoni L."/>
            <person name="Cosentino E."/>
            <person name="Cuine S."/>
            <person name="Li-Beisson Y."/>
            <person name="Delledonne M."/>
            <person name="Ballottari M."/>
        </authorList>
    </citation>
    <scope>NUCLEOTIDE SEQUENCE</scope>
    <source>
        <strain evidence="7">211/11P</strain>
        <tissue evidence="7">Whole cell</tissue>
    </source>
</reference>
<comment type="subcellular location">
    <subcellularLocation>
        <location evidence="1">Membrane</location>
        <topology evidence="1">Multi-pass membrane protein</topology>
    </subcellularLocation>
</comment>
<keyword evidence="4 6" id="KW-1133">Transmembrane helix</keyword>
<sequence>MIYQAAVVGVSTPFKYQGPGIASTVALVAINLIPRRGLADEAWEEGAEMRARLWLFCSFLVALGAVAGSVAVLVATTSSEGLAGVGVGSVLQSFLILASSLIFWAFRSDGSQGGYGAI</sequence>
<evidence type="ECO:0000313" key="8">
    <source>
        <dbReference type="Proteomes" id="UP001055712"/>
    </source>
</evidence>
<keyword evidence="3 6" id="KW-0812">Transmembrane</keyword>
<evidence type="ECO:0000256" key="6">
    <source>
        <dbReference type="SAM" id="Phobius"/>
    </source>
</evidence>
<dbReference type="PANTHER" id="PTHR13180">
    <property type="entry name" value="SMALL MEMBRANE PROTEIN-RELATED"/>
    <property type="match status" value="1"/>
</dbReference>
<proteinExistence type="inferred from homology"/>
<dbReference type="Proteomes" id="UP001055712">
    <property type="component" value="Unassembled WGS sequence"/>
</dbReference>
<dbReference type="EMBL" id="SIDB01000005">
    <property type="protein sequence ID" value="KAI3432828.1"/>
    <property type="molecule type" value="Genomic_DNA"/>
</dbReference>
<dbReference type="GO" id="GO:0016020">
    <property type="term" value="C:membrane"/>
    <property type="evidence" value="ECO:0007669"/>
    <property type="project" value="UniProtKB-SubCell"/>
</dbReference>
<keyword evidence="5 6" id="KW-0472">Membrane</keyword>
<evidence type="ECO:0000256" key="5">
    <source>
        <dbReference type="ARBA" id="ARBA00023136"/>
    </source>
</evidence>
<feature type="transmembrane region" description="Helical" evidence="6">
    <location>
        <begin position="81"/>
        <end position="106"/>
    </location>
</feature>
<dbReference type="AlphaFoldDB" id="A0A9D4TRY0"/>
<feature type="transmembrane region" description="Helical" evidence="6">
    <location>
        <begin position="16"/>
        <end position="33"/>
    </location>
</feature>
<protein>
    <submittedName>
        <fullName evidence="7">Uncharacterized protein</fullName>
    </submittedName>
</protein>
<feature type="transmembrane region" description="Helical" evidence="6">
    <location>
        <begin position="53"/>
        <end position="75"/>
    </location>
</feature>
<gene>
    <name evidence="7" type="ORF">D9Q98_010412</name>
</gene>
<evidence type="ECO:0000256" key="1">
    <source>
        <dbReference type="ARBA" id="ARBA00004141"/>
    </source>
</evidence>
<keyword evidence="8" id="KW-1185">Reference proteome</keyword>
<evidence type="ECO:0000313" key="7">
    <source>
        <dbReference type="EMBL" id="KAI3432828.1"/>
    </source>
</evidence>
<dbReference type="Pfam" id="PF05255">
    <property type="entry name" value="UPF0220"/>
    <property type="match status" value="1"/>
</dbReference>
<organism evidence="7 8">
    <name type="scientific">Chlorella vulgaris</name>
    <name type="common">Green alga</name>
    <dbReference type="NCBI Taxonomy" id="3077"/>
    <lineage>
        <taxon>Eukaryota</taxon>
        <taxon>Viridiplantae</taxon>
        <taxon>Chlorophyta</taxon>
        <taxon>core chlorophytes</taxon>
        <taxon>Trebouxiophyceae</taxon>
        <taxon>Chlorellales</taxon>
        <taxon>Chlorellaceae</taxon>
        <taxon>Chlorella clade</taxon>
        <taxon>Chlorella</taxon>
    </lineage>
</organism>
<dbReference type="OrthoDB" id="512033at2759"/>